<reference evidence="1 2" key="1">
    <citation type="submission" date="2018-09" db="EMBL/GenBank/DDBJ databases">
        <title>Mesorhizobium carmichaelinearum sp. nov. isolated from Carmichaelinea spp. root nodules in New Zealand.</title>
        <authorList>
            <person name="De Meyer S.E."/>
        </authorList>
    </citation>
    <scope>NUCLEOTIDE SEQUENCE [LARGE SCALE GENOMIC DNA]</scope>
    <source>
        <strain evidence="1 2">ICMP19557</strain>
    </source>
</reference>
<gene>
    <name evidence="1" type="ORF">D3227_18435</name>
</gene>
<dbReference type="EMBL" id="QZWZ01000013">
    <property type="protein sequence ID" value="RJT37598.1"/>
    <property type="molecule type" value="Genomic_DNA"/>
</dbReference>
<proteinExistence type="predicted"/>
<evidence type="ECO:0000313" key="1">
    <source>
        <dbReference type="EMBL" id="RJT37598.1"/>
    </source>
</evidence>
<dbReference type="Proteomes" id="UP000272706">
    <property type="component" value="Unassembled WGS sequence"/>
</dbReference>
<protein>
    <submittedName>
        <fullName evidence="1">Uncharacterized protein</fullName>
    </submittedName>
</protein>
<keyword evidence="2" id="KW-1185">Reference proteome</keyword>
<comment type="caution">
    <text evidence="1">The sequence shown here is derived from an EMBL/GenBank/DDBJ whole genome shotgun (WGS) entry which is preliminary data.</text>
</comment>
<name>A0A3A5L1N9_9HYPH</name>
<evidence type="ECO:0000313" key="2">
    <source>
        <dbReference type="Proteomes" id="UP000272706"/>
    </source>
</evidence>
<sequence length="188" mass="20837">MPVYTPKDYPIIRQLPGADDMPLTWEAWAKLFEASMKERKWGGGYGCQRVRIRPDLLKVWLDANSQVATAHSRQRYAQELRDAREARIAAHAEEQRAREMAARIAANAPPPPAPWSHRAIEACALILLATAVSSDVVVGAMLATSTGVLYHQEKATDGVVCHYFTATVTFARPSYAVTGCPRFISVDR</sequence>
<organism evidence="1 2">
    <name type="scientific">Mesorhizobium waimense</name>
    <dbReference type="NCBI Taxonomy" id="1300307"/>
    <lineage>
        <taxon>Bacteria</taxon>
        <taxon>Pseudomonadati</taxon>
        <taxon>Pseudomonadota</taxon>
        <taxon>Alphaproteobacteria</taxon>
        <taxon>Hyphomicrobiales</taxon>
        <taxon>Phyllobacteriaceae</taxon>
        <taxon>Mesorhizobium</taxon>
    </lineage>
</organism>
<accession>A0A3A5L1N9</accession>
<dbReference type="AlphaFoldDB" id="A0A3A5L1N9"/>